<evidence type="ECO:0000313" key="3">
    <source>
        <dbReference type="Proteomes" id="UP000715441"/>
    </source>
</evidence>
<feature type="domain" description="Mce/MlaD" evidence="1">
    <location>
        <begin position="28"/>
        <end position="104"/>
    </location>
</feature>
<organism evidence="2 3">
    <name type="scientific">Amycolatopsis acididurans</name>
    <dbReference type="NCBI Taxonomy" id="2724524"/>
    <lineage>
        <taxon>Bacteria</taxon>
        <taxon>Bacillati</taxon>
        <taxon>Actinomycetota</taxon>
        <taxon>Actinomycetes</taxon>
        <taxon>Pseudonocardiales</taxon>
        <taxon>Pseudonocardiaceae</taxon>
        <taxon>Amycolatopsis</taxon>
    </lineage>
</organism>
<comment type="caution">
    <text evidence="2">The sequence shown here is derived from an EMBL/GenBank/DDBJ whole genome shotgun (WGS) entry which is preliminary data.</text>
</comment>
<name>A0ABX1JE67_9PSEU</name>
<dbReference type="InterPro" id="IPR003399">
    <property type="entry name" value="Mce/MlaD"/>
</dbReference>
<gene>
    <name evidence="2" type="ORF">HFP15_33245</name>
</gene>
<protein>
    <submittedName>
        <fullName evidence="2">MCE family protein</fullName>
    </submittedName>
</protein>
<dbReference type="PANTHER" id="PTHR33371:SF4">
    <property type="entry name" value="INTERMEMBRANE PHOSPHOLIPID TRANSPORT SYSTEM BINDING PROTEIN MLAD"/>
    <property type="match status" value="1"/>
</dbReference>
<sequence>MRRLIIAFIAAAVVVAGVVLALPSAMSGYTVTVVLDSAANVVRGGTVAINGFEAGKVDDITVQDGKAKVSLALAGGQGPLHDGAVVTIEWKAVLGERWIAVTDGPKSNPVIPSGGMIRGSMPSPMEFDQVLAALDQPTRDHLVSLINTLNGTVGGSEQDLNRTLRTAGPAVQALGDVVRGLGADGPAISQLVTQLDTMVHTVATRDSDVTTIINELSRTTALTAQQKQALADALKKLPDTLRAATSTLGDVPGTVDKALPLLHAAKGATDRLPALARNLSPLLADLRPAVAQLKPTLAAASDLLDTTPALLDAAHAVLPGANSAVGSLLPALSFLRPYTPELAGWLANWGSLAASYDANGHYAHIYIQAGAGNLDANPGVVPPGYVSDPNPMPGSLVGQSWTDAFGSGMR</sequence>
<proteinExistence type="predicted"/>
<reference evidence="2 3" key="1">
    <citation type="submission" date="2020-04" db="EMBL/GenBank/DDBJ databases">
        <title>Novel species.</title>
        <authorList>
            <person name="Teo W.F.A."/>
            <person name="Lipun K."/>
            <person name="Srisuk N."/>
            <person name="Duangmal K."/>
        </authorList>
    </citation>
    <scope>NUCLEOTIDE SEQUENCE [LARGE SCALE GENOMIC DNA]</scope>
    <source>
        <strain evidence="2 3">K13G38</strain>
    </source>
</reference>
<accession>A0ABX1JE67</accession>
<dbReference type="EMBL" id="JAAXLS010000041">
    <property type="protein sequence ID" value="NKQ57739.1"/>
    <property type="molecule type" value="Genomic_DNA"/>
</dbReference>
<dbReference type="RefSeq" id="WP_168520902.1">
    <property type="nucleotide sequence ID" value="NZ_JAAXLS010000041.1"/>
</dbReference>
<dbReference type="PANTHER" id="PTHR33371">
    <property type="entry name" value="INTERMEMBRANE PHOSPHOLIPID TRANSPORT SYSTEM BINDING PROTEIN MLAD-RELATED"/>
    <property type="match status" value="1"/>
</dbReference>
<evidence type="ECO:0000259" key="1">
    <source>
        <dbReference type="Pfam" id="PF02470"/>
    </source>
</evidence>
<evidence type="ECO:0000313" key="2">
    <source>
        <dbReference type="EMBL" id="NKQ57739.1"/>
    </source>
</evidence>
<dbReference type="InterPro" id="IPR052336">
    <property type="entry name" value="MlaD_Phospholipid_Transporter"/>
</dbReference>
<keyword evidence="3" id="KW-1185">Reference proteome</keyword>
<dbReference type="Proteomes" id="UP000715441">
    <property type="component" value="Unassembled WGS sequence"/>
</dbReference>
<dbReference type="Pfam" id="PF02470">
    <property type="entry name" value="MlaD"/>
    <property type="match status" value="1"/>
</dbReference>